<dbReference type="InterPro" id="IPR029018">
    <property type="entry name" value="Hex-like_dom2"/>
</dbReference>
<evidence type="ECO:0000256" key="6">
    <source>
        <dbReference type="PIRSR" id="PIRSR625705-1"/>
    </source>
</evidence>
<keyword evidence="5" id="KW-0326">Glycosidase</keyword>
<dbReference type="InterPro" id="IPR017853">
    <property type="entry name" value="GH"/>
</dbReference>
<reference evidence="12" key="2">
    <citation type="submission" date="2021-04" db="EMBL/GenBank/DDBJ databases">
        <authorList>
            <person name="Gilroy R."/>
        </authorList>
    </citation>
    <scope>NUCLEOTIDE SEQUENCE</scope>
    <source>
        <strain evidence="12">ChiHjej12B11-24981</strain>
    </source>
</reference>
<keyword evidence="8" id="KW-0732">Signal</keyword>
<dbReference type="InterPro" id="IPR025705">
    <property type="entry name" value="Beta_hexosaminidase_sua/sub"/>
</dbReference>
<evidence type="ECO:0000259" key="11">
    <source>
        <dbReference type="Pfam" id="PF13290"/>
    </source>
</evidence>
<evidence type="ECO:0000256" key="1">
    <source>
        <dbReference type="ARBA" id="ARBA00001231"/>
    </source>
</evidence>
<dbReference type="InterPro" id="IPR015882">
    <property type="entry name" value="HEX_bac_N"/>
</dbReference>
<dbReference type="Pfam" id="PF02838">
    <property type="entry name" value="Glyco_hydro_20b"/>
    <property type="match status" value="1"/>
</dbReference>
<evidence type="ECO:0000256" key="2">
    <source>
        <dbReference type="ARBA" id="ARBA00006285"/>
    </source>
</evidence>
<dbReference type="AlphaFoldDB" id="A0A9D2CXM7"/>
<evidence type="ECO:0000256" key="8">
    <source>
        <dbReference type="SAM" id="SignalP"/>
    </source>
</evidence>
<dbReference type="Gene3D" id="2.60.120.260">
    <property type="entry name" value="Galactose-binding domain-like"/>
    <property type="match status" value="1"/>
</dbReference>
<feature type="signal peptide" evidence="8">
    <location>
        <begin position="1"/>
        <end position="25"/>
    </location>
</feature>
<dbReference type="Gene3D" id="3.30.379.10">
    <property type="entry name" value="Chitobiase/beta-hexosaminidase domain 2-like"/>
    <property type="match status" value="1"/>
</dbReference>
<proteinExistence type="inferred from homology"/>
<protein>
    <recommendedName>
        <fullName evidence="3">beta-N-acetylhexosaminidase</fullName>
        <ecNumber evidence="3">3.2.1.52</ecNumber>
    </recommendedName>
</protein>
<feature type="chain" id="PRO_5039500533" description="beta-N-acetylhexosaminidase" evidence="8">
    <location>
        <begin position="26"/>
        <end position="776"/>
    </location>
</feature>
<dbReference type="Gene3D" id="3.20.20.80">
    <property type="entry name" value="Glycosidases"/>
    <property type="match status" value="1"/>
</dbReference>
<dbReference type="GO" id="GO:0005975">
    <property type="term" value="P:carbohydrate metabolic process"/>
    <property type="evidence" value="ECO:0007669"/>
    <property type="project" value="InterPro"/>
</dbReference>
<dbReference type="CDD" id="cd06563">
    <property type="entry name" value="GH20_chitobiase-like"/>
    <property type="match status" value="1"/>
</dbReference>
<evidence type="ECO:0000313" key="13">
    <source>
        <dbReference type="Proteomes" id="UP000824023"/>
    </source>
</evidence>
<gene>
    <name evidence="12" type="ORF">H9819_08195</name>
</gene>
<feature type="active site" description="Proton donor" evidence="6">
    <location>
        <position position="346"/>
    </location>
</feature>
<sequence>MKNQNTIQRMLICVLSAVLALSACTGTSEKTDAFLVPQPLSSEKSDGTFRITANTVLSITDEDERSVAEGFANLFTRAAGFTPAVQIGEKGDIRLLKDTTLKAEAYELQVTSKQINIKASDSRGFFYALQSLRLLLPPSIEGENSVDNRWTIPAVNIKDEPRFGYRGYMLDVSRYFLPKEDVMRMIDCIAMLKINRLHLHLSDDNGWRLEIKKYPRLTEVGAWRVDRGNQPFPDRRNPKRDEPTPVGGFYTQEDMKEIIRYAADRQIEIIPEIDIPAHSNAALAAYPEYACPVVKDFIGVLPGLGGRNAEVIFCAGNDRAYTFLQDVLDEVMALFPSRYIHLGGDEANKNNWQKCPLCQARIRHERLKDEEALQGYFMGRMADYVRSHGKEVIGWDELTNSQLPEESIILGWQGFGKAALKAAAQGHRFIMAPARVLYLIRYQGPQWFEPTTYFGNNTLKNVYDYEPVQADWKPEYEPLLMGVQACMWTEFCSKPDDVFYLTFPRLAALAETAWAPKGRKDWPTFLKGLDNYLAHLAQKGIVTAHSMYNIQHSIHPTAEGKLAVSLECERPDVELRYTTDGSQPTTSSTLYKEKILADKDMTIKAATFAHGEQMGELLILPLAWNRATAKPLSGTPQAADIVVNGLRGSLKQTDFEWYTGDLGKDYSLTIDLQQTESFDQCTVGCVTNYGMAVHKPRRVIVEVSDDNQTFKEIGRLEYADSDIFQEGNFIEDLTVNTPGQKGRYVRFTLDTPGNCPDNHVRPGQPSRVYIDEIIIN</sequence>
<evidence type="ECO:0000256" key="3">
    <source>
        <dbReference type="ARBA" id="ARBA00012663"/>
    </source>
</evidence>
<dbReference type="SUPFAM" id="SSF55545">
    <property type="entry name" value="beta-N-acetylhexosaminidase-like domain"/>
    <property type="match status" value="1"/>
</dbReference>
<feature type="domain" description="Glycoside hydrolase family 20 catalytic" evidence="9">
    <location>
        <begin position="163"/>
        <end position="516"/>
    </location>
</feature>
<dbReference type="Pfam" id="PF13290">
    <property type="entry name" value="CHB_HEX_C_1"/>
    <property type="match status" value="1"/>
</dbReference>
<organism evidence="12 13">
    <name type="scientific">Candidatus Bacteroides merdipullorum</name>
    <dbReference type="NCBI Taxonomy" id="2838474"/>
    <lineage>
        <taxon>Bacteria</taxon>
        <taxon>Pseudomonadati</taxon>
        <taxon>Bacteroidota</taxon>
        <taxon>Bacteroidia</taxon>
        <taxon>Bacteroidales</taxon>
        <taxon>Bacteroidaceae</taxon>
        <taxon>Bacteroides</taxon>
    </lineage>
</organism>
<dbReference type="PRINTS" id="PR00738">
    <property type="entry name" value="GLHYDRLASE20"/>
</dbReference>
<dbReference type="Proteomes" id="UP000824023">
    <property type="component" value="Unassembled WGS sequence"/>
</dbReference>
<evidence type="ECO:0000313" key="12">
    <source>
        <dbReference type="EMBL" id="HIZ02212.1"/>
    </source>
</evidence>
<dbReference type="GO" id="GO:0004563">
    <property type="term" value="F:beta-N-acetylhexosaminidase activity"/>
    <property type="evidence" value="ECO:0007669"/>
    <property type="project" value="UniProtKB-EC"/>
</dbReference>
<comment type="catalytic activity">
    <reaction evidence="1">
        <text>Hydrolysis of terminal non-reducing N-acetyl-D-hexosamine residues in N-acetyl-beta-D-hexosaminides.</text>
        <dbReference type="EC" id="3.2.1.52"/>
    </reaction>
</comment>
<evidence type="ECO:0000256" key="5">
    <source>
        <dbReference type="ARBA" id="ARBA00023295"/>
    </source>
</evidence>
<evidence type="ECO:0000259" key="9">
    <source>
        <dbReference type="Pfam" id="PF00728"/>
    </source>
</evidence>
<dbReference type="InterPro" id="IPR008979">
    <property type="entry name" value="Galactose-bd-like_sf"/>
</dbReference>
<dbReference type="GO" id="GO:0016020">
    <property type="term" value="C:membrane"/>
    <property type="evidence" value="ECO:0007669"/>
    <property type="project" value="TreeGrafter"/>
</dbReference>
<dbReference type="SUPFAM" id="SSF51445">
    <property type="entry name" value="(Trans)glycosidases"/>
    <property type="match status" value="1"/>
</dbReference>
<comment type="similarity">
    <text evidence="2">Belongs to the glycosyl hydrolase 20 family.</text>
</comment>
<dbReference type="EMBL" id="DXCK01000113">
    <property type="protein sequence ID" value="HIZ02212.1"/>
    <property type="molecule type" value="Genomic_DNA"/>
</dbReference>
<dbReference type="InterPro" id="IPR059177">
    <property type="entry name" value="GH29D-like_dom"/>
</dbReference>
<dbReference type="InterPro" id="IPR015883">
    <property type="entry name" value="Glyco_hydro_20_cat"/>
</dbReference>
<dbReference type="PANTHER" id="PTHR22600:SF57">
    <property type="entry name" value="BETA-N-ACETYLHEXOSAMINIDASE"/>
    <property type="match status" value="1"/>
</dbReference>
<name>A0A9D2CXM7_9BACE</name>
<evidence type="ECO:0000259" key="10">
    <source>
        <dbReference type="Pfam" id="PF02838"/>
    </source>
</evidence>
<dbReference type="PANTHER" id="PTHR22600">
    <property type="entry name" value="BETA-HEXOSAMINIDASE"/>
    <property type="match status" value="1"/>
</dbReference>
<comment type="caution">
    <text evidence="12">The sequence shown here is derived from an EMBL/GenBank/DDBJ whole genome shotgun (WGS) entry which is preliminary data.</text>
</comment>
<dbReference type="GO" id="GO:0030203">
    <property type="term" value="P:glycosaminoglycan metabolic process"/>
    <property type="evidence" value="ECO:0007669"/>
    <property type="project" value="TreeGrafter"/>
</dbReference>
<reference evidence="12" key="1">
    <citation type="journal article" date="2021" name="PeerJ">
        <title>Extensive microbial diversity within the chicken gut microbiome revealed by metagenomics and culture.</title>
        <authorList>
            <person name="Gilroy R."/>
            <person name="Ravi A."/>
            <person name="Getino M."/>
            <person name="Pursley I."/>
            <person name="Horton D.L."/>
            <person name="Alikhan N.F."/>
            <person name="Baker D."/>
            <person name="Gharbi K."/>
            <person name="Hall N."/>
            <person name="Watson M."/>
            <person name="Adriaenssens E.M."/>
            <person name="Foster-Nyarko E."/>
            <person name="Jarju S."/>
            <person name="Secka A."/>
            <person name="Antonio M."/>
            <person name="Oren A."/>
            <person name="Chaudhuri R.R."/>
            <person name="La Ragione R."/>
            <person name="Hildebrand F."/>
            <person name="Pallen M.J."/>
        </authorList>
    </citation>
    <scope>NUCLEOTIDE SEQUENCE</scope>
    <source>
        <strain evidence="12">ChiHjej12B11-24981</strain>
    </source>
</reference>
<accession>A0A9D2CXM7</accession>
<evidence type="ECO:0000256" key="7">
    <source>
        <dbReference type="SAM" id="MobiDB-lite"/>
    </source>
</evidence>
<feature type="compositionally biased region" description="Basic and acidic residues" evidence="7">
    <location>
        <begin position="233"/>
        <end position="243"/>
    </location>
</feature>
<feature type="domain" description="GH29D-like beta-sandwich" evidence="11">
    <location>
        <begin position="561"/>
        <end position="615"/>
    </location>
</feature>
<dbReference type="PROSITE" id="PS51257">
    <property type="entry name" value="PROKAR_LIPOPROTEIN"/>
    <property type="match status" value="1"/>
</dbReference>
<dbReference type="EC" id="3.2.1.52" evidence="3"/>
<feature type="domain" description="Beta-hexosaminidase bacterial type N-terminal" evidence="10">
    <location>
        <begin position="35"/>
        <end position="159"/>
    </location>
</feature>
<dbReference type="SUPFAM" id="SSF49785">
    <property type="entry name" value="Galactose-binding domain-like"/>
    <property type="match status" value="1"/>
</dbReference>
<keyword evidence="4" id="KW-0378">Hydrolase</keyword>
<feature type="region of interest" description="Disordered" evidence="7">
    <location>
        <begin position="228"/>
        <end position="247"/>
    </location>
</feature>
<dbReference type="Pfam" id="PF00728">
    <property type="entry name" value="Glyco_hydro_20"/>
    <property type="match status" value="1"/>
</dbReference>
<evidence type="ECO:0000256" key="4">
    <source>
        <dbReference type="ARBA" id="ARBA00022801"/>
    </source>
</evidence>